<dbReference type="SUPFAM" id="SSF48452">
    <property type="entry name" value="TPR-like"/>
    <property type="match status" value="1"/>
</dbReference>
<feature type="signal peptide" evidence="2">
    <location>
        <begin position="1"/>
        <end position="25"/>
    </location>
</feature>
<gene>
    <name evidence="3" type="ORF">GETHPA_15430</name>
</gene>
<accession>A0ABQ5Q7D3</accession>
<reference evidence="3 4" key="1">
    <citation type="journal article" date="2023" name="Antonie Van Leeuwenhoek">
        <title>Mesoterricola silvestris gen. nov., sp. nov., Mesoterricola sediminis sp. nov., Geothrix oryzae sp. nov., Geothrix edaphica sp. nov., Geothrix rubra sp. nov., and Geothrix limicola sp. nov., six novel members of Acidobacteriota isolated from soils.</title>
        <authorList>
            <person name="Itoh H."/>
            <person name="Sugisawa Y."/>
            <person name="Mise K."/>
            <person name="Xu Z."/>
            <person name="Kuniyasu M."/>
            <person name="Ushijima N."/>
            <person name="Kawano K."/>
            <person name="Kobayashi E."/>
            <person name="Shiratori Y."/>
            <person name="Masuda Y."/>
            <person name="Senoo K."/>
        </authorList>
    </citation>
    <scope>NUCLEOTIDE SEQUENCE [LARGE SCALE GENOMIC DNA]</scope>
    <source>
        <strain evidence="3 4">Red803</strain>
    </source>
</reference>
<dbReference type="EMBL" id="BSDD01000002">
    <property type="protein sequence ID" value="GLH70010.1"/>
    <property type="molecule type" value="Genomic_DNA"/>
</dbReference>
<keyword evidence="1" id="KW-0802">TPR repeat</keyword>
<dbReference type="SUPFAM" id="SSF101898">
    <property type="entry name" value="NHL repeat"/>
    <property type="match status" value="1"/>
</dbReference>
<evidence type="ECO:0000256" key="1">
    <source>
        <dbReference type="PROSITE-ProRule" id="PRU00339"/>
    </source>
</evidence>
<comment type="caution">
    <text evidence="3">The sequence shown here is derived from an EMBL/GenBank/DDBJ whole genome shotgun (WGS) entry which is preliminary data.</text>
</comment>
<name>A0ABQ5Q7D3_9BACT</name>
<dbReference type="Gene3D" id="2.120.10.30">
    <property type="entry name" value="TolB, C-terminal domain"/>
    <property type="match status" value="1"/>
</dbReference>
<dbReference type="Gene3D" id="1.25.40.10">
    <property type="entry name" value="Tetratricopeptide repeat domain"/>
    <property type="match status" value="1"/>
</dbReference>
<feature type="chain" id="PRO_5045670545" description="Tetratricopeptide repeat protein" evidence="2">
    <location>
        <begin position="26"/>
        <end position="487"/>
    </location>
</feature>
<evidence type="ECO:0008006" key="5">
    <source>
        <dbReference type="Google" id="ProtNLM"/>
    </source>
</evidence>
<keyword evidence="2" id="KW-0732">Signal</keyword>
<protein>
    <recommendedName>
        <fullName evidence="5">Tetratricopeptide repeat protein</fullName>
    </recommendedName>
</protein>
<dbReference type="RefSeq" id="WP_285724288.1">
    <property type="nucleotide sequence ID" value="NZ_BSDD01000002.1"/>
</dbReference>
<organism evidence="3 4">
    <name type="scientific">Geothrix rubra</name>
    <dbReference type="NCBI Taxonomy" id="2927977"/>
    <lineage>
        <taxon>Bacteria</taxon>
        <taxon>Pseudomonadati</taxon>
        <taxon>Acidobacteriota</taxon>
        <taxon>Holophagae</taxon>
        <taxon>Holophagales</taxon>
        <taxon>Holophagaceae</taxon>
        <taxon>Geothrix</taxon>
    </lineage>
</organism>
<dbReference type="InterPro" id="IPR019734">
    <property type="entry name" value="TPR_rpt"/>
</dbReference>
<sequence length="487" mass="52525">MSAASPWLRPAAVLVLCALPGAAQEGEFAAKLFQSGERAYADQAYKEALETWNQLLQSAPRSEFAPRVLLLLARYQVEVAKKPEAAMPYLDRLRTEYIKSPWAAEGLLLRGTLLARQARRPADLKDAMAEFHRVIDLFPDQPAVAGAHLELGRAWRDQGQWGSALQHFVFAYRLHPDGPSAPQALLEAAETLDLTGDLPGCLRLLQRVRTEFPRSPAAQEATWRMAVRVKLRITKPPLRLEGPWPAGRVKWLKTPILLAPASSGDLFLFQNDQDHAFRLKDGDLAPVGPPATGTRALVPTPGDGLWLLTRGTLLKEDGTSSPLGTLNAITGGRLDRWGNLWVADARTPALTLFAPDGSSRALPSPVATALAPLPTGGVVLASDADRSLHFLDAEGQPRLTVPYGKDLPAAYKSVVALAADPLGHVAALVDGGDYGEGVVVYGPDGAVLRQATLRTLGLSGRFTSLALDRAGGVVLCDRRNDTLFRLD</sequence>
<proteinExistence type="predicted"/>
<evidence type="ECO:0000256" key="2">
    <source>
        <dbReference type="SAM" id="SignalP"/>
    </source>
</evidence>
<evidence type="ECO:0000313" key="3">
    <source>
        <dbReference type="EMBL" id="GLH70010.1"/>
    </source>
</evidence>
<feature type="repeat" description="TPR" evidence="1">
    <location>
        <begin position="145"/>
        <end position="178"/>
    </location>
</feature>
<dbReference type="InterPro" id="IPR011990">
    <property type="entry name" value="TPR-like_helical_dom_sf"/>
</dbReference>
<dbReference type="Proteomes" id="UP001165089">
    <property type="component" value="Unassembled WGS sequence"/>
</dbReference>
<dbReference type="PROSITE" id="PS50005">
    <property type="entry name" value="TPR"/>
    <property type="match status" value="1"/>
</dbReference>
<dbReference type="InterPro" id="IPR011042">
    <property type="entry name" value="6-blade_b-propeller_TolB-like"/>
</dbReference>
<keyword evidence="4" id="KW-1185">Reference proteome</keyword>
<evidence type="ECO:0000313" key="4">
    <source>
        <dbReference type="Proteomes" id="UP001165089"/>
    </source>
</evidence>